<name>A0AAU8LYJ7_9BACT</name>
<accession>A0AAU8LYJ7</accession>
<evidence type="ECO:0000256" key="1">
    <source>
        <dbReference type="SAM" id="Coils"/>
    </source>
</evidence>
<protein>
    <recommendedName>
        <fullName evidence="4">Cell division protein FtsL</fullName>
    </recommendedName>
</protein>
<sequence length="119" mass="14037">MNQNVRSIRTPALSFSLRRQMTVFRKRDGFSEDFIRLSVYTLGAVFLVFFIVSLFFSWNIGREKASFAQQQLVYENLSREKARLESRRDHLLAKPRLVALGAVQLDLHLPEKDQEHYLY</sequence>
<dbReference type="EMBL" id="CP159373">
    <property type="protein sequence ID" value="XCN74189.1"/>
    <property type="molecule type" value="Genomic_DNA"/>
</dbReference>
<dbReference type="KEGG" id="eaj:Q3M24_05420"/>
<reference evidence="3" key="2">
    <citation type="submission" date="2024-06" db="EMBL/GenBank/DDBJ databases">
        <authorList>
            <person name="Plum-Jensen L.E."/>
            <person name="Schramm A."/>
            <person name="Marshall I.P.G."/>
        </authorList>
    </citation>
    <scope>NUCLEOTIDE SEQUENCE</scope>
    <source>
        <strain evidence="3">Rat1</strain>
    </source>
</reference>
<keyword evidence="2" id="KW-0812">Transmembrane</keyword>
<evidence type="ECO:0008006" key="4">
    <source>
        <dbReference type="Google" id="ProtNLM"/>
    </source>
</evidence>
<evidence type="ECO:0000256" key="2">
    <source>
        <dbReference type="SAM" id="Phobius"/>
    </source>
</evidence>
<keyword evidence="2" id="KW-1133">Transmembrane helix</keyword>
<keyword evidence="1" id="KW-0175">Coiled coil</keyword>
<gene>
    <name evidence="3" type="ORF">Q3M24_05420</name>
</gene>
<reference evidence="3" key="1">
    <citation type="journal article" date="2024" name="Syst. Appl. Microbiol.">
        <title>First single-strain enrichments of Electrothrix cable bacteria, description of E. aestuarii sp. nov. and E. rattekaaiensis sp. nov., and proposal of a cable bacteria taxonomy following the rules of the SeqCode.</title>
        <authorList>
            <person name="Plum-Jensen L.E."/>
            <person name="Schramm A."/>
            <person name="Marshall I.P.G."/>
        </authorList>
    </citation>
    <scope>NUCLEOTIDE SEQUENCE</scope>
    <source>
        <strain evidence="3">Rat1</strain>
    </source>
</reference>
<feature type="coiled-coil region" evidence="1">
    <location>
        <begin position="67"/>
        <end position="94"/>
    </location>
</feature>
<organism evidence="3">
    <name type="scientific">Candidatus Electrothrix aestuarii</name>
    <dbReference type="NCBI Taxonomy" id="3062594"/>
    <lineage>
        <taxon>Bacteria</taxon>
        <taxon>Pseudomonadati</taxon>
        <taxon>Thermodesulfobacteriota</taxon>
        <taxon>Desulfobulbia</taxon>
        <taxon>Desulfobulbales</taxon>
        <taxon>Desulfobulbaceae</taxon>
        <taxon>Candidatus Electrothrix</taxon>
    </lineage>
</organism>
<feature type="transmembrane region" description="Helical" evidence="2">
    <location>
        <begin position="34"/>
        <end position="56"/>
    </location>
</feature>
<dbReference type="AlphaFoldDB" id="A0AAU8LYJ7"/>
<proteinExistence type="predicted"/>
<keyword evidence="2" id="KW-0472">Membrane</keyword>
<evidence type="ECO:0000313" key="3">
    <source>
        <dbReference type="EMBL" id="XCN74189.1"/>
    </source>
</evidence>